<evidence type="ECO:0000256" key="2">
    <source>
        <dbReference type="SAM" id="SignalP"/>
    </source>
</evidence>
<protein>
    <submittedName>
        <fullName evidence="3">Uncharacterized protein</fullName>
    </submittedName>
</protein>
<feature type="signal peptide" evidence="2">
    <location>
        <begin position="1"/>
        <end position="21"/>
    </location>
</feature>
<keyword evidence="4" id="KW-1185">Reference proteome</keyword>
<dbReference type="AlphaFoldDB" id="A0A2S6I2D1"/>
<sequence length="128" mass="13968">MKQLLSISFVALLLLQAGSEAVMIQWQQHARESFAELFCVNRALEDIPMCYGSCQMPDLYAGLTDDTGKDELAPGASSPAQSVYLPVRLTVLPARPMPPAPSRLVRPRTEPVLQGGDHRRASLQPPLA</sequence>
<gene>
    <name evidence="3" type="ORF">CLV84_2133</name>
</gene>
<feature type="region of interest" description="Disordered" evidence="1">
    <location>
        <begin position="96"/>
        <end position="128"/>
    </location>
</feature>
<evidence type="ECO:0000313" key="4">
    <source>
        <dbReference type="Proteomes" id="UP000237662"/>
    </source>
</evidence>
<comment type="caution">
    <text evidence="3">The sequence shown here is derived from an EMBL/GenBank/DDBJ whole genome shotgun (WGS) entry which is preliminary data.</text>
</comment>
<dbReference type="EMBL" id="PTJC01000006">
    <property type="protein sequence ID" value="PPK85241.1"/>
    <property type="molecule type" value="Genomic_DNA"/>
</dbReference>
<proteinExistence type="predicted"/>
<dbReference type="OrthoDB" id="980645at2"/>
<organism evidence="3 4">
    <name type="scientific">Neolewinella xylanilytica</name>
    <dbReference type="NCBI Taxonomy" id="1514080"/>
    <lineage>
        <taxon>Bacteria</taxon>
        <taxon>Pseudomonadati</taxon>
        <taxon>Bacteroidota</taxon>
        <taxon>Saprospiria</taxon>
        <taxon>Saprospirales</taxon>
        <taxon>Lewinellaceae</taxon>
        <taxon>Neolewinella</taxon>
    </lineage>
</organism>
<accession>A0A2S6I2D1</accession>
<dbReference type="RefSeq" id="WP_104419749.1">
    <property type="nucleotide sequence ID" value="NZ_PTJC01000006.1"/>
</dbReference>
<keyword evidence="2" id="KW-0732">Signal</keyword>
<dbReference type="Proteomes" id="UP000237662">
    <property type="component" value="Unassembled WGS sequence"/>
</dbReference>
<feature type="chain" id="PRO_5015429537" evidence="2">
    <location>
        <begin position="22"/>
        <end position="128"/>
    </location>
</feature>
<evidence type="ECO:0000313" key="3">
    <source>
        <dbReference type="EMBL" id="PPK85241.1"/>
    </source>
</evidence>
<evidence type="ECO:0000256" key="1">
    <source>
        <dbReference type="SAM" id="MobiDB-lite"/>
    </source>
</evidence>
<reference evidence="3 4" key="1">
    <citation type="submission" date="2018-02" db="EMBL/GenBank/DDBJ databases">
        <title>Genomic Encyclopedia of Archaeal and Bacterial Type Strains, Phase II (KMG-II): from individual species to whole genera.</title>
        <authorList>
            <person name="Goeker M."/>
        </authorList>
    </citation>
    <scope>NUCLEOTIDE SEQUENCE [LARGE SCALE GENOMIC DNA]</scope>
    <source>
        <strain evidence="3 4">DSM 29526</strain>
    </source>
</reference>
<name>A0A2S6I2D1_9BACT</name>